<feature type="signal peptide" evidence="1">
    <location>
        <begin position="1"/>
        <end position="21"/>
    </location>
</feature>
<dbReference type="STRING" id="990268.JCM19235_1029"/>
<feature type="chain" id="PRO_5001862846" description="Porin" evidence="1">
    <location>
        <begin position="22"/>
        <end position="263"/>
    </location>
</feature>
<evidence type="ECO:0000256" key="1">
    <source>
        <dbReference type="SAM" id="SignalP"/>
    </source>
</evidence>
<keyword evidence="1" id="KW-0732">Signal</keyword>
<proteinExistence type="predicted"/>
<evidence type="ECO:0000313" key="2">
    <source>
        <dbReference type="EMBL" id="GAL19673.1"/>
    </source>
</evidence>
<name>A0A090RYN2_9VIBR</name>
<dbReference type="AlphaFoldDB" id="A0A090RYN2"/>
<organism evidence="2 3">
    <name type="scientific">Vibrio maritimus</name>
    <dbReference type="NCBI Taxonomy" id="990268"/>
    <lineage>
        <taxon>Bacteria</taxon>
        <taxon>Pseudomonadati</taxon>
        <taxon>Pseudomonadota</taxon>
        <taxon>Gammaproteobacteria</taxon>
        <taxon>Vibrionales</taxon>
        <taxon>Vibrionaceae</taxon>
        <taxon>Vibrio</taxon>
    </lineage>
</organism>
<evidence type="ECO:0008006" key="4">
    <source>
        <dbReference type="Google" id="ProtNLM"/>
    </source>
</evidence>
<dbReference type="Proteomes" id="UP000029228">
    <property type="component" value="Unassembled WGS sequence"/>
</dbReference>
<comment type="caution">
    <text evidence="2">The sequence shown here is derived from an EMBL/GenBank/DDBJ whole genome shotgun (WGS) entry which is preliminary data.</text>
</comment>
<gene>
    <name evidence="2" type="ORF">JCM19235_1029</name>
</gene>
<accession>A0A090RYN2</accession>
<keyword evidence="3" id="KW-1185">Reference proteome</keyword>
<protein>
    <recommendedName>
        <fullName evidence="4">Porin</fullName>
    </recommendedName>
</protein>
<reference evidence="2 3" key="2">
    <citation type="submission" date="2014-09" db="EMBL/GenBank/DDBJ databases">
        <authorList>
            <consortium name="NBRP consortium"/>
            <person name="Sawabe T."/>
            <person name="Meirelles P."/>
            <person name="Nakanishi M."/>
            <person name="Sayaka M."/>
            <person name="Hattori M."/>
            <person name="Ohkuma M."/>
        </authorList>
    </citation>
    <scope>NUCLEOTIDE SEQUENCE [LARGE SCALE GENOMIC DNA]</scope>
    <source>
        <strain evidence="3">JCM19235</strain>
    </source>
</reference>
<sequence>MKHISTLSAAILAALTVNAQASEEQTNDPADVTRPQTYLKVDSGAKGKDGLTRLQLNMAGSYNEDIGYLGQFETDFQTNLDGQEGKSKDFGLSRIRARYFQVHATGSEVLPEIGFSLDYISYGSNWVAKQSGVEQTAAVGAVAKVITPFENWVSYPNIAVMRNEYDNGRSEDGWQANWFNSFYLSEQGHYVTVNPQYANYNNAFGKNEQSLELNFEGGVPLTSDGSVWGNVTYSEHFFKAGTESRMKHLDGNREVRIGATWFF</sequence>
<evidence type="ECO:0000313" key="3">
    <source>
        <dbReference type="Proteomes" id="UP000029228"/>
    </source>
</evidence>
<reference evidence="2 3" key="1">
    <citation type="submission" date="2014-09" db="EMBL/GenBank/DDBJ databases">
        <title>Vibrio maritimus JCM 19235. (C45) whole genome shotgun sequence.</title>
        <authorList>
            <person name="Sawabe T."/>
            <person name="Meirelles P."/>
            <person name="Nakanishi M."/>
            <person name="Sayaka M."/>
            <person name="Hattori M."/>
            <person name="Ohkuma M."/>
        </authorList>
    </citation>
    <scope>NUCLEOTIDE SEQUENCE [LARGE SCALE GENOMIC DNA]</scope>
    <source>
        <strain evidence="3">JCM19235</strain>
    </source>
</reference>
<dbReference type="OrthoDB" id="6400666at2"/>
<dbReference type="EMBL" id="BBMR01000004">
    <property type="protein sequence ID" value="GAL19673.1"/>
    <property type="molecule type" value="Genomic_DNA"/>
</dbReference>